<dbReference type="Gene3D" id="2.40.240.20">
    <property type="entry name" value="Hypothetical PUA domain-like, domain 1"/>
    <property type="match status" value="1"/>
</dbReference>
<dbReference type="InterPro" id="IPR046887">
    <property type="entry name" value="RsmE_PUA-like"/>
</dbReference>
<evidence type="ECO:0000313" key="16">
    <source>
        <dbReference type="Proteomes" id="UP000215896"/>
    </source>
</evidence>
<dbReference type="Gene3D" id="3.40.1280.10">
    <property type="match status" value="1"/>
</dbReference>
<feature type="domain" description="Ribosomal RNA small subunit methyltransferase E methyltransferase" evidence="13">
    <location>
        <begin position="80"/>
        <end position="239"/>
    </location>
</feature>
<dbReference type="GO" id="GO:0070042">
    <property type="term" value="F:rRNA (uridine-N3-)-methyltransferase activity"/>
    <property type="evidence" value="ECO:0007669"/>
    <property type="project" value="TreeGrafter"/>
</dbReference>
<dbReference type="RefSeq" id="WP_094407313.1">
    <property type="nucleotide sequence ID" value="NZ_NMVN01000001.1"/>
</dbReference>
<comment type="caution">
    <text evidence="15">The sequence shown here is derived from an EMBL/GenBank/DDBJ whole genome shotgun (WGS) entry which is preliminary data.</text>
</comment>
<dbReference type="EC" id="2.1.1.193" evidence="3 12"/>
<dbReference type="Pfam" id="PF04452">
    <property type="entry name" value="Methyltrans_RNA"/>
    <property type="match status" value="1"/>
</dbReference>
<dbReference type="InterPro" id="IPR006700">
    <property type="entry name" value="RsmE"/>
</dbReference>
<evidence type="ECO:0000313" key="15">
    <source>
        <dbReference type="EMBL" id="OYO07950.1"/>
    </source>
</evidence>
<evidence type="ECO:0000256" key="1">
    <source>
        <dbReference type="ARBA" id="ARBA00004496"/>
    </source>
</evidence>
<keyword evidence="9 12" id="KW-0949">S-adenosyl-L-methionine</keyword>
<dbReference type="NCBIfam" id="NF008693">
    <property type="entry name" value="PRK11713.2-3"/>
    <property type="match status" value="1"/>
</dbReference>
<evidence type="ECO:0000259" key="14">
    <source>
        <dbReference type="Pfam" id="PF20260"/>
    </source>
</evidence>
<accession>A0A255FW65</accession>
<keyword evidence="16" id="KW-1185">Reference proteome</keyword>
<keyword evidence="6 12" id="KW-0698">rRNA processing</keyword>
<dbReference type="NCBIfam" id="TIGR00046">
    <property type="entry name" value="RsmE family RNA methyltransferase"/>
    <property type="match status" value="1"/>
</dbReference>
<dbReference type="OrthoDB" id="9808126at2"/>
<evidence type="ECO:0000256" key="7">
    <source>
        <dbReference type="ARBA" id="ARBA00022603"/>
    </source>
</evidence>
<feature type="domain" description="Ribosomal RNA small subunit methyltransferase E PUA-like" evidence="14">
    <location>
        <begin position="23"/>
        <end position="69"/>
    </location>
</feature>
<dbReference type="PIRSF" id="PIRSF015601">
    <property type="entry name" value="MTase_slr0722"/>
    <property type="match status" value="1"/>
</dbReference>
<dbReference type="InterPro" id="IPR015947">
    <property type="entry name" value="PUA-like_sf"/>
</dbReference>
<dbReference type="InterPro" id="IPR046886">
    <property type="entry name" value="RsmE_MTase_dom"/>
</dbReference>
<dbReference type="GO" id="GO:0070475">
    <property type="term" value="P:rRNA base methylation"/>
    <property type="evidence" value="ECO:0007669"/>
    <property type="project" value="TreeGrafter"/>
</dbReference>
<comment type="subcellular location">
    <subcellularLocation>
        <location evidence="1 12">Cytoplasm</location>
    </subcellularLocation>
</comment>
<evidence type="ECO:0000256" key="6">
    <source>
        <dbReference type="ARBA" id="ARBA00022552"/>
    </source>
</evidence>
<evidence type="ECO:0000256" key="10">
    <source>
        <dbReference type="ARBA" id="ARBA00025699"/>
    </source>
</evidence>
<evidence type="ECO:0000259" key="13">
    <source>
        <dbReference type="Pfam" id="PF04452"/>
    </source>
</evidence>
<gene>
    <name evidence="15" type="ORF">CGZ94_21080</name>
</gene>
<evidence type="ECO:0000256" key="12">
    <source>
        <dbReference type="PIRNR" id="PIRNR015601"/>
    </source>
</evidence>
<evidence type="ECO:0000256" key="9">
    <source>
        <dbReference type="ARBA" id="ARBA00022691"/>
    </source>
</evidence>
<dbReference type="SUPFAM" id="SSF75217">
    <property type="entry name" value="alpha/beta knot"/>
    <property type="match status" value="1"/>
</dbReference>
<dbReference type="GO" id="GO:0005737">
    <property type="term" value="C:cytoplasm"/>
    <property type="evidence" value="ECO:0007669"/>
    <property type="project" value="UniProtKB-SubCell"/>
</dbReference>
<proteinExistence type="inferred from homology"/>
<evidence type="ECO:0000256" key="11">
    <source>
        <dbReference type="ARBA" id="ARBA00047944"/>
    </source>
</evidence>
<dbReference type="PANTHER" id="PTHR30027:SF3">
    <property type="entry name" value="16S RRNA (URACIL(1498)-N(3))-METHYLTRANSFERASE"/>
    <property type="match status" value="1"/>
</dbReference>
<dbReference type="SUPFAM" id="SSF88697">
    <property type="entry name" value="PUA domain-like"/>
    <property type="match status" value="1"/>
</dbReference>
<evidence type="ECO:0000256" key="8">
    <source>
        <dbReference type="ARBA" id="ARBA00022679"/>
    </source>
</evidence>
<dbReference type="FunFam" id="3.40.1280.10:FF:000023">
    <property type="entry name" value="Ribosomal RNA small subunit methyltransferase E"/>
    <property type="match status" value="1"/>
</dbReference>
<dbReference type="AlphaFoldDB" id="A0A255FW65"/>
<dbReference type="Pfam" id="PF20260">
    <property type="entry name" value="PUA_4"/>
    <property type="match status" value="1"/>
</dbReference>
<name>A0A255FW65_9ACTN</name>
<dbReference type="CDD" id="cd18084">
    <property type="entry name" value="RsmE-like"/>
    <property type="match status" value="1"/>
</dbReference>
<dbReference type="PANTHER" id="PTHR30027">
    <property type="entry name" value="RIBOSOMAL RNA SMALL SUBUNIT METHYLTRANSFERASE E"/>
    <property type="match status" value="1"/>
</dbReference>
<evidence type="ECO:0000256" key="2">
    <source>
        <dbReference type="ARBA" id="ARBA00005528"/>
    </source>
</evidence>
<protein>
    <recommendedName>
        <fullName evidence="4 12">Ribosomal RNA small subunit methyltransferase E</fullName>
        <ecNumber evidence="3 12">2.1.1.193</ecNumber>
    </recommendedName>
</protein>
<dbReference type="EMBL" id="NMVO01000019">
    <property type="protein sequence ID" value="OYO07950.1"/>
    <property type="molecule type" value="Genomic_DNA"/>
</dbReference>
<organism evidence="15 16">
    <name type="scientific">Enemella evansiae</name>
    <dbReference type="NCBI Taxonomy" id="2016499"/>
    <lineage>
        <taxon>Bacteria</taxon>
        <taxon>Bacillati</taxon>
        <taxon>Actinomycetota</taxon>
        <taxon>Actinomycetes</taxon>
        <taxon>Propionibacteriales</taxon>
        <taxon>Propionibacteriaceae</taxon>
        <taxon>Enemella</taxon>
    </lineage>
</organism>
<keyword evidence="8 12" id="KW-0808">Transferase</keyword>
<comment type="function">
    <text evidence="10 12">Specifically methylates the N3 position of the uracil ring of uridine 1498 (m3U1498) in 16S rRNA. Acts on the fully assembled 30S ribosomal subunit.</text>
</comment>
<dbReference type="InterPro" id="IPR029028">
    <property type="entry name" value="Alpha/beta_knot_MTases"/>
</dbReference>
<evidence type="ECO:0000256" key="5">
    <source>
        <dbReference type="ARBA" id="ARBA00022490"/>
    </source>
</evidence>
<sequence>MTRPLFLTDLADPLPTPGSGVRLGGDEGRHAAVVKRITAGEEILLADGSGRGLIGEVTAADKQGLDVTVRQLLAAPPPARRLTVAQALAKGDRGELAVEMMTEVGVAEILAWQASRSIVKWTGERGAKSLRKWASTAREATKQSRRLRVPAVAGPLSTRQLIARVQTADLALVLHEDATESLAQQQIPAAGEILLVVGPEGGISPEELDALTAAGARPVSISDGVLRTSTAGVVAAGYLGLPA</sequence>
<reference evidence="15 16" key="1">
    <citation type="submission" date="2017-07" db="EMBL/GenBank/DDBJ databases">
        <title>Draft whole genome sequences of clinical Proprionibacteriaceae strains.</title>
        <authorList>
            <person name="Bernier A.-M."/>
            <person name="Bernard K."/>
            <person name="Domingo M.-C."/>
        </authorList>
    </citation>
    <scope>NUCLEOTIDE SEQUENCE [LARGE SCALE GENOMIC DNA]</scope>
    <source>
        <strain evidence="15 16">NML 030167</strain>
    </source>
</reference>
<evidence type="ECO:0000256" key="3">
    <source>
        <dbReference type="ARBA" id="ARBA00012328"/>
    </source>
</evidence>
<evidence type="ECO:0000256" key="4">
    <source>
        <dbReference type="ARBA" id="ARBA00013673"/>
    </source>
</evidence>
<keyword evidence="7 12" id="KW-0489">Methyltransferase</keyword>
<comment type="similarity">
    <text evidence="2 12">Belongs to the RNA methyltransferase RsmE family.</text>
</comment>
<comment type="catalytic activity">
    <reaction evidence="11 12">
        <text>uridine(1498) in 16S rRNA + S-adenosyl-L-methionine = N(3)-methyluridine(1498) in 16S rRNA + S-adenosyl-L-homocysteine + H(+)</text>
        <dbReference type="Rhea" id="RHEA:42920"/>
        <dbReference type="Rhea" id="RHEA-COMP:10283"/>
        <dbReference type="Rhea" id="RHEA-COMP:10284"/>
        <dbReference type="ChEBI" id="CHEBI:15378"/>
        <dbReference type="ChEBI" id="CHEBI:57856"/>
        <dbReference type="ChEBI" id="CHEBI:59789"/>
        <dbReference type="ChEBI" id="CHEBI:65315"/>
        <dbReference type="ChEBI" id="CHEBI:74502"/>
        <dbReference type="EC" id="2.1.1.193"/>
    </reaction>
</comment>
<dbReference type="Proteomes" id="UP000215896">
    <property type="component" value="Unassembled WGS sequence"/>
</dbReference>
<keyword evidence="5 12" id="KW-0963">Cytoplasm</keyword>
<dbReference type="InterPro" id="IPR029026">
    <property type="entry name" value="tRNA_m1G_MTases_N"/>
</dbReference>